<gene>
    <name evidence="12" type="ORF">V6E02_02920</name>
</gene>
<dbReference type="InterPro" id="IPR001650">
    <property type="entry name" value="Helicase_C-like"/>
</dbReference>
<dbReference type="InterPro" id="IPR014014">
    <property type="entry name" value="RNA_helicase_DEAD_Q_motif"/>
</dbReference>
<evidence type="ECO:0000256" key="1">
    <source>
        <dbReference type="ARBA" id="ARBA00022741"/>
    </source>
</evidence>
<name>A0ABV0EEC3_9BURK</name>
<feature type="region of interest" description="Disordered" evidence="8">
    <location>
        <begin position="371"/>
        <end position="488"/>
    </location>
</feature>
<evidence type="ECO:0000256" key="8">
    <source>
        <dbReference type="SAM" id="MobiDB-lite"/>
    </source>
</evidence>
<reference evidence="12 13" key="1">
    <citation type="submission" date="2024-02" db="EMBL/GenBank/DDBJ databases">
        <title>New thermophilic sulfur-oxidizing bacteria from a hot springs of the Uzon caldera (Kamchatka, Russia).</title>
        <authorList>
            <person name="Dukat A.M."/>
            <person name="Elcheninov A.G."/>
            <person name="Frolov E.N."/>
        </authorList>
    </citation>
    <scope>NUCLEOTIDE SEQUENCE [LARGE SCALE GENOMIC DNA]</scope>
    <source>
        <strain evidence="12 13">AK1</strain>
    </source>
</reference>
<dbReference type="EMBL" id="JBAJEX010000001">
    <property type="protein sequence ID" value="MEO1766167.1"/>
    <property type="molecule type" value="Genomic_DNA"/>
</dbReference>
<dbReference type="InterPro" id="IPR050079">
    <property type="entry name" value="DEAD_box_RNA_helicase"/>
</dbReference>
<dbReference type="PANTHER" id="PTHR47959">
    <property type="entry name" value="ATP-DEPENDENT RNA HELICASE RHLE-RELATED"/>
    <property type="match status" value="1"/>
</dbReference>
<dbReference type="Pfam" id="PF00271">
    <property type="entry name" value="Helicase_C"/>
    <property type="match status" value="1"/>
</dbReference>
<evidence type="ECO:0000256" key="7">
    <source>
        <dbReference type="RuleBase" id="RU000492"/>
    </source>
</evidence>
<dbReference type="RefSeq" id="WP_347306955.1">
    <property type="nucleotide sequence ID" value="NZ_JBAJEX010000001.1"/>
</dbReference>
<evidence type="ECO:0000256" key="6">
    <source>
        <dbReference type="PROSITE-ProRule" id="PRU00552"/>
    </source>
</evidence>
<evidence type="ECO:0000256" key="5">
    <source>
        <dbReference type="ARBA" id="ARBA00038437"/>
    </source>
</evidence>
<dbReference type="PANTHER" id="PTHR47959:SF17">
    <property type="entry name" value="ATP-DEPENDENT RNA HELICASE DEAD BOX FAMILY"/>
    <property type="match status" value="1"/>
</dbReference>
<organism evidence="12 13">
    <name type="scientific">Thiobacter aerophilum</name>
    <dbReference type="NCBI Taxonomy" id="3121275"/>
    <lineage>
        <taxon>Bacteria</taxon>
        <taxon>Pseudomonadati</taxon>
        <taxon>Pseudomonadota</taxon>
        <taxon>Betaproteobacteria</taxon>
        <taxon>Burkholderiales</taxon>
        <taxon>Thiobacteraceae</taxon>
        <taxon>Thiobacter</taxon>
    </lineage>
</organism>
<dbReference type="SMART" id="SM00490">
    <property type="entry name" value="HELICc"/>
    <property type="match status" value="1"/>
</dbReference>
<evidence type="ECO:0000259" key="10">
    <source>
        <dbReference type="PROSITE" id="PS51194"/>
    </source>
</evidence>
<keyword evidence="4 7" id="KW-0067">ATP-binding</keyword>
<comment type="caution">
    <text evidence="12">The sequence shown here is derived from an EMBL/GenBank/DDBJ whole genome shotgun (WGS) entry which is preliminary data.</text>
</comment>
<dbReference type="CDD" id="cd00268">
    <property type="entry name" value="DEADc"/>
    <property type="match status" value="1"/>
</dbReference>
<evidence type="ECO:0000256" key="4">
    <source>
        <dbReference type="ARBA" id="ARBA00022840"/>
    </source>
</evidence>
<dbReference type="GO" id="GO:0016787">
    <property type="term" value="F:hydrolase activity"/>
    <property type="evidence" value="ECO:0007669"/>
    <property type="project" value="UniProtKB-KW"/>
</dbReference>
<dbReference type="PROSITE" id="PS51192">
    <property type="entry name" value="HELICASE_ATP_BIND_1"/>
    <property type="match status" value="1"/>
</dbReference>
<dbReference type="Gene3D" id="3.40.50.300">
    <property type="entry name" value="P-loop containing nucleotide triphosphate hydrolases"/>
    <property type="match status" value="2"/>
</dbReference>
<keyword evidence="3 7" id="KW-0347">Helicase</keyword>
<protein>
    <submittedName>
        <fullName evidence="12">DEAD/DEAH box helicase</fullName>
        <ecNumber evidence="12">3.6.4.-</ecNumber>
    </submittedName>
</protein>
<accession>A0ABV0EEC3</accession>
<feature type="domain" description="Helicase C-terminal" evidence="10">
    <location>
        <begin position="235"/>
        <end position="381"/>
    </location>
</feature>
<evidence type="ECO:0000256" key="3">
    <source>
        <dbReference type="ARBA" id="ARBA00022806"/>
    </source>
</evidence>
<evidence type="ECO:0000313" key="13">
    <source>
        <dbReference type="Proteomes" id="UP001482231"/>
    </source>
</evidence>
<sequence length="488" mass="52944">MTFAQLGLDQALLNALTAAGYQTPTAVQAQTIPAALEGHDLLVSSHTGSGKTAAFLLPGLQRLLEPSAAAGNGPRMLVLTPTRELALQVEKAARTYGQHMRRLRTACLVGGSPYGLQLKALSQPVDIVIATPGRLMDHMERGRIDFARLQTLVLDEADRMLDMGFIDDIEAIVRATPATRQTLLFSATLDGVVGNLARRLTKNPKRIEIATTDGARANIEQRLMFADNAHHKSRLLDHLLRDAALGQAVVFVATKRGAEELADRLRDQGFASAALHGDMQQRERNRTLDHLRRGTTQILVATDVAARGIDVAGISHVINFEPPRQAEDYVHRIGRTGRAGRSGVAITLAAPEERRMIREIERFTGARLAVSAIPGLEPKPHTERSGGPRPGARGTPRSRNGGREAARRQGFDARPAYASEARPKPQGRRDWDAVGNRAQPLERARSGGSARRLTGSGPMPADARDSRGYGRNAHSTRSHPRAAARRGR</sequence>
<feature type="domain" description="Helicase ATP-binding" evidence="9">
    <location>
        <begin position="32"/>
        <end position="207"/>
    </location>
</feature>
<dbReference type="Pfam" id="PF00270">
    <property type="entry name" value="DEAD"/>
    <property type="match status" value="1"/>
</dbReference>
<feature type="compositionally biased region" description="Basic residues" evidence="8">
    <location>
        <begin position="474"/>
        <end position="488"/>
    </location>
</feature>
<evidence type="ECO:0000256" key="2">
    <source>
        <dbReference type="ARBA" id="ARBA00022801"/>
    </source>
</evidence>
<keyword evidence="13" id="KW-1185">Reference proteome</keyword>
<feature type="domain" description="DEAD-box RNA helicase Q" evidence="11">
    <location>
        <begin position="1"/>
        <end position="29"/>
    </location>
</feature>
<feature type="short sequence motif" description="Q motif" evidence="6">
    <location>
        <begin position="1"/>
        <end position="29"/>
    </location>
</feature>
<evidence type="ECO:0000259" key="11">
    <source>
        <dbReference type="PROSITE" id="PS51195"/>
    </source>
</evidence>
<dbReference type="InterPro" id="IPR027417">
    <property type="entry name" value="P-loop_NTPase"/>
</dbReference>
<dbReference type="GO" id="GO:0004386">
    <property type="term" value="F:helicase activity"/>
    <property type="evidence" value="ECO:0007669"/>
    <property type="project" value="UniProtKB-KW"/>
</dbReference>
<dbReference type="Proteomes" id="UP001482231">
    <property type="component" value="Unassembled WGS sequence"/>
</dbReference>
<evidence type="ECO:0000313" key="12">
    <source>
        <dbReference type="EMBL" id="MEO1766167.1"/>
    </source>
</evidence>
<keyword evidence="1 7" id="KW-0547">Nucleotide-binding</keyword>
<feature type="compositionally biased region" description="Basic and acidic residues" evidence="8">
    <location>
        <begin position="401"/>
        <end position="411"/>
    </location>
</feature>
<evidence type="ECO:0000259" key="9">
    <source>
        <dbReference type="PROSITE" id="PS51192"/>
    </source>
</evidence>
<keyword evidence="2 7" id="KW-0378">Hydrolase</keyword>
<dbReference type="EC" id="3.6.4.-" evidence="12"/>
<proteinExistence type="inferred from homology"/>
<dbReference type="PROSITE" id="PS51195">
    <property type="entry name" value="Q_MOTIF"/>
    <property type="match status" value="1"/>
</dbReference>
<dbReference type="CDD" id="cd18787">
    <property type="entry name" value="SF2_C_DEAD"/>
    <property type="match status" value="1"/>
</dbReference>
<dbReference type="InterPro" id="IPR011545">
    <property type="entry name" value="DEAD/DEAH_box_helicase_dom"/>
</dbReference>
<dbReference type="SUPFAM" id="SSF52540">
    <property type="entry name" value="P-loop containing nucleoside triphosphate hydrolases"/>
    <property type="match status" value="1"/>
</dbReference>
<dbReference type="InterPro" id="IPR000629">
    <property type="entry name" value="RNA-helicase_DEAD-box_CS"/>
</dbReference>
<dbReference type="SMART" id="SM00487">
    <property type="entry name" value="DEXDc"/>
    <property type="match status" value="1"/>
</dbReference>
<dbReference type="InterPro" id="IPR014001">
    <property type="entry name" value="Helicase_ATP-bd"/>
</dbReference>
<dbReference type="InterPro" id="IPR044742">
    <property type="entry name" value="DEAD/DEAH_RhlB"/>
</dbReference>
<dbReference type="PROSITE" id="PS00039">
    <property type="entry name" value="DEAD_ATP_HELICASE"/>
    <property type="match status" value="1"/>
</dbReference>
<feature type="compositionally biased region" description="Basic and acidic residues" evidence="8">
    <location>
        <begin position="421"/>
        <end position="432"/>
    </location>
</feature>
<feature type="compositionally biased region" description="Low complexity" evidence="8">
    <location>
        <begin position="387"/>
        <end position="399"/>
    </location>
</feature>
<dbReference type="PROSITE" id="PS51194">
    <property type="entry name" value="HELICASE_CTER"/>
    <property type="match status" value="1"/>
</dbReference>
<comment type="similarity">
    <text evidence="5 7">Belongs to the DEAD box helicase family.</text>
</comment>